<reference evidence="2 3" key="1">
    <citation type="submission" date="2018-10" db="EMBL/GenBank/DDBJ databases">
        <title>Genome sequence of Verticillium nonalfalfae VnAa140.</title>
        <authorList>
            <person name="Stajich J.E."/>
            <person name="Kasson M.T."/>
        </authorList>
    </citation>
    <scope>NUCLEOTIDE SEQUENCE [LARGE SCALE GENOMIC DNA]</scope>
    <source>
        <strain evidence="2 3">VnAa140</strain>
    </source>
</reference>
<dbReference type="Pfam" id="PF20183">
    <property type="entry name" value="DUF6546"/>
    <property type="match status" value="1"/>
</dbReference>
<dbReference type="InterPro" id="IPR046676">
    <property type="entry name" value="DUF6546"/>
</dbReference>
<feature type="domain" description="DUF6546" evidence="1">
    <location>
        <begin position="218"/>
        <end position="419"/>
    </location>
</feature>
<comment type="caution">
    <text evidence="2">The sequence shown here is derived from an EMBL/GenBank/DDBJ whole genome shotgun (WGS) entry which is preliminary data.</text>
</comment>
<dbReference type="AlphaFoldDB" id="A0A3M9YAW7"/>
<evidence type="ECO:0000313" key="3">
    <source>
        <dbReference type="Proteomes" id="UP000267145"/>
    </source>
</evidence>
<dbReference type="Proteomes" id="UP000267145">
    <property type="component" value="Unassembled WGS sequence"/>
</dbReference>
<proteinExistence type="predicted"/>
<sequence length="442" mass="50543">MAEDDTTWGMNDIDSAFVTQSFQDLFSTLSPWKLDGDLVLDISIYSPSDSDHWFKYLEFGPDMPPGRSSPPFRQSEVSTQSLTDLYDDPAHGWRAGRRETALASRVIHRVFDEIECPLPCEDEELEKKWWQRLPLVPAITGEYLRQQTRRRWKPTDLAQMFARFPNLEELWYEPWKDEPLMQHFTDKCEYAAISLTLPSDFPVNDYNLPVDHEILFDSLHKGLRTMILFENFNQDYDTPKSWDLGAVRTRKENTALARKLARTSTDLEVLSASYIVDARHFFYARRESCIWPNLTSLALTSSLLGPDASSADIDGILLNAAAAALKMPKIQTIEIWNGKEGLAMLFRYRTARDGQSVTVTLRGTSEVILGPPVAQAWEAVALRHRHGRLEIESDSIDGRIIKSHGDALCHLKLSMQVIRPVSLRQIVKEDQLRTGPSDMNIW</sequence>
<keyword evidence="3" id="KW-1185">Reference proteome</keyword>
<protein>
    <recommendedName>
        <fullName evidence="1">DUF6546 domain-containing protein</fullName>
    </recommendedName>
</protein>
<evidence type="ECO:0000313" key="2">
    <source>
        <dbReference type="EMBL" id="RNJ57657.1"/>
    </source>
</evidence>
<accession>A0A3M9YAW7</accession>
<organism evidence="2 3">
    <name type="scientific">Verticillium nonalfalfae</name>
    <dbReference type="NCBI Taxonomy" id="1051616"/>
    <lineage>
        <taxon>Eukaryota</taxon>
        <taxon>Fungi</taxon>
        <taxon>Dikarya</taxon>
        <taxon>Ascomycota</taxon>
        <taxon>Pezizomycotina</taxon>
        <taxon>Sordariomycetes</taxon>
        <taxon>Hypocreomycetidae</taxon>
        <taxon>Glomerellales</taxon>
        <taxon>Plectosphaerellaceae</taxon>
        <taxon>Verticillium</taxon>
    </lineage>
</organism>
<name>A0A3M9YAW7_9PEZI</name>
<dbReference type="EMBL" id="RBVV01000037">
    <property type="protein sequence ID" value="RNJ57657.1"/>
    <property type="molecule type" value="Genomic_DNA"/>
</dbReference>
<dbReference type="RefSeq" id="XP_028495815.1">
    <property type="nucleotide sequence ID" value="XM_028639888.1"/>
</dbReference>
<gene>
    <name evidence="2" type="ORF">D7B24_005739</name>
</gene>
<dbReference type="GeneID" id="39609428"/>
<evidence type="ECO:0000259" key="1">
    <source>
        <dbReference type="Pfam" id="PF20183"/>
    </source>
</evidence>